<evidence type="ECO:0000256" key="3">
    <source>
        <dbReference type="ARBA" id="ARBA00022692"/>
    </source>
</evidence>
<dbReference type="PROSITE" id="PS50850">
    <property type="entry name" value="MFS"/>
    <property type="match status" value="1"/>
</dbReference>
<feature type="transmembrane region" description="Helical" evidence="6">
    <location>
        <begin position="172"/>
        <end position="191"/>
    </location>
</feature>
<dbReference type="InterPro" id="IPR036259">
    <property type="entry name" value="MFS_trans_sf"/>
</dbReference>
<evidence type="ECO:0000259" key="7">
    <source>
        <dbReference type="PROSITE" id="PS50850"/>
    </source>
</evidence>
<feature type="domain" description="Major facilitator superfamily (MFS) profile" evidence="7">
    <location>
        <begin position="15"/>
        <end position="447"/>
    </location>
</feature>
<dbReference type="GeneID" id="89337349"/>
<feature type="transmembrane region" description="Helical" evidence="6">
    <location>
        <begin position="357"/>
        <end position="378"/>
    </location>
</feature>
<keyword evidence="4 6" id="KW-1133">Transmembrane helix</keyword>
<accession>A0AAX4KYR2</accession>
<keyword evidence="3 6" id="KW-0812">Transmembrane</keyword>
<proteinExistence type="predicted"/>
<evidence type="ECO:0000313" key="8">
    <source>
        <dbReference type="EMBL" id="WWQ60014.1"/>
    </source>
</evidence>
<protein>
    <submittedName>
        <fullName evidence="8">MFS transporter</fullName>
    </submittedName>
</protein>
<dbReference type="Gene3D" id="1.20.1250.20">
    <property type="entry name" value="MFS general substrate transporter like domains"/>
    <property type="match status" value="1"/>
</dbReference>
<evidence type="ECO:0000256" key="2">
    <source>
        <dbReference type="ARBA" id="ARBA00022448"/>
    </source>
</evidence>
<dbReference type="EMBL" id="CP146016">
    <property type="protein sequence ID" value="WWQ60014.1"/>
    <property type="molecule type" value="Genomic_DNA"/>
</dbReference>
<keyword evidence="5 6" id="KW-0472">Membrane</keyword>
<feature type="transmembrane region" description="Helical" evidence="6">
    <location>
        <begin position="306"/>
        <end position="327"/>
    </location>
</feature>
<feature type="transmembrane region" description="Helical" evidence="6">
    <location>
        <begin position="52"/>
        <end position="73"/>
    </location>
</feature>
<gene>
    <name evidence="8" type="ORF">V6M85_11230</name>
</gene>
<feature type="transmembrane region" description="Helical" evidence="6">
    <location>
        <begin position="110"/>
        <end position="128"/>
    </location>
</feature>
<dbReference type="PROSITE" id="PS00217">
    <property type="entry name" value="SUGAR_TRANSPORT_2"/>
    <property type="match status" value="1"/>
</dbReference>
<feature type="transmembrane region" description="Helical" evidence="6">
    <location>
        <begin position="281"/>
        <end position="299"/>
    </location>
</feature>
<evidence type="ECO:0000256" key="1">
    <source>
        <dbReference type="ARBA" id="ARBA00004141"/>
    </source>
</evidence>
<dbReference type="PANTHER" id="PTHR23511">
    <property type="entry name" value="SYNAPTIC VESICLE GLYCOPROTEIN 2"/>
    <property type="match status" value="1"/>
</dbReference>
<sequence length="452" mass="49525">MVYDRPDFTKLEVKSVLTAGMGVFTDGYELYAISLVFYYIQKAFQLNSFEEGLVIASAYYGAAVAAILLGFLADKLGRKLIYGLDVSLMSLGILLQSLSNSFVELSVARIILGFGIGADYVLSPIITAENSNPKNRGKRMIVTFAVLWGLGAVTAALVEQILLVTNITNSNIIWRLVLLIGIIPAFSVFYLRRRIPETYKYLTRIKPKREELEKLERELKSKVAISLDEIPFSKRFKSAVGIIVISSILWLLYDMYSSTFAIYGPITIAGNLGLNPIEFTYAAQFLAGLPGQIISIYLVDKLGRKPLIVIGYAGVAFWLFMYSLLLIEPHYFGFNIHISNPLNAAESLTGQAALLGFTFYLLNYLSSAIGPASIIGSAMLTPELIPTKIRGTGQAISVAIDRLAAAFSITAFPLLLVKFGLPVLLATYSAIALISCIVTLLFIPETKGVELT</sequence>
<feature type="transmembrane region" description="Helical" evidence="6">
    <location>
        <begin position="423"/>
        <end position="443"/>
    </location>
</feature>
<organism evidence="8 9">
    <name type="scientific">Sulfolobus tengchongensis</name>
    <dbReference type="NCBI Taxonomy" id="207809"/>
    <lineage>
        <taxon>Archaea</taxon>
        <taxon>Thermoproteota</taxon>
        <taxon>Thermoprotei</taxon>
        <taxon>Sulfolobales</taxon>
        <taxon>Sulfolobaceae</taxon>
        <taxon>Sulfolobus</taxon>
    </lineage>
</organism>
<dbReference type="InterPro" id="IPR005828">
    <property type="entry name" value="MFS_sugar_transport-like"/>
</dbReference>
<evidence type="ECO:0000256" key="5">
    <source>
        <dbReference type="ARBA" id="ARBA00023136"/>
    </source>
</evidence>
<keyword evidence="2" id="KW-0813">Transport</keyword>
<dbReference type="SUPFAM" id="SSF103473">
    <property type="entry name" value="MFS general substrate transporter"/>
    <property type="match status" value="1"/>
</dbReference>
<dbReference type="Proteomes" id="UP001432202">
    <property type="component" value="Chromosome"/>
</dbReference>
<name>A0AAX4KYR2_9CREN</name>
<dbReference type="InterPro" id="IPR020846">
    <property type="entry name" value="MFS_dom"/>
</dbReference>
<dbReference type="RefSeq" id="WP_338600066.1">
    <property type="nucleotide sequence ID" value="NZ_CP146016.1"/>
</dbReference>
<dbReference type="Pfam" id="PF00083">
    <property type="entry name" value="Sugar_tr"/>
    <property type="match status" value="1"/>
</dbReference>
<evidence type="ECO:0000256" key="4">
    <source>
        <dbReference type="ARBA" id="ARBA00022989"/>
    </source>
</evidence>
<dbReference type="AlphaFoldDB" id="A0AAX4KYR2"/>
<feature type="transmembrane region" description="Helical" evidence="6">
    <location>
        <begin position="236"/>
        <end position="253"/>
    </location>
</feature>
<comment type="subcellular location">
    <subcellularLocation>
        <location evidence="1">Membrane</location>
        <topology evidence="1">Multi-pass membrane protein</topology>
    </subcellularLocation>
</comment>
<reference evidence="8 9" key="1">
    <citation type="submission" date="2024-02" db="EMBL/GenBank/DDBJ databases">
        <title>STSV induces naive adaptation in Sulfolobus.</title>
        <authorList>
            <person name="Xiang X."/>
            <person name="Song M."/>
        </authorList>
    </citation>
    <scope>NUCLEOTIDE SEQUENCE [LARGE SCALE GENOMIC DNA]</scope>
    <source>
        <strain evidence="8 9">RT2</strain>
    </source>
</reference>
<dbReference type="InterPro" id="IPR005829">
    <property type="entry name" value="Sugar_transporter_CS"/>
</dbReference>
<dbReference type="PANTHER" id="PTHR23511:SF34">
    <property type="entry name" value="SYNAPTIC VESICLE GLYCOPROTEIN 2"/>
    <property type="match status" value="1"/>
</dbReference>
<dbReference type="GO" id="GO:0016020">
    <property type="term" value="C:membrane"/>
    <property type="evidence" value="ECO:0007669"/>
    <property type="project" value="UniProtKB-SubCell"/>
</dbReference>
<dbReference type="GO" id="GO:0022857">
    <property type="term" value="F:transmembrane transporter activity"/>
    <property type="evidence" value="ECO:0007669"/>
    <property type="project" value="InterPro"/>
</dbReference>
<feature type="transmembrane region" description="Helical" evidence="6">
    <location>
        <begin position="140"/>
        <end position="166"/>
    </location>
</feature>
<feature type="transmembrane region" description="Helical" evidence="6">
    <location>
        <begin position="21"/>
        <end position="40"/>
    </location>
</feature>
<keyword evidence="9" id="KW-1185">Reference proteome</keyword>
<evidence type="ECO:0000256" key="6">
    <source>
        <dbReference type="SAM" id="Phobius"/>
    </source>
</evidence>
<evidence type="ECO:0000313" key="9">
    <source>
        <dbReference type="Proteomes" id="UP001432202"/>
    </source>
</evidence>
<dbReference type="PROSITE" id="PS00216">
    <property type="entry name" value="SUGAR_TRANSPORT_1"/>
    <property type="match status" value="1"/>
</dbReference>
<feature type="transmembrane region" description="Helical" evidence="6">
    <location>
        <begin position="399"/>
        <end position="417"/>
    </location>
</feature>